<proteinExistence type="predicted"/>
<feature type="non-terminal residue" evidence="1">
    <location>
        <position position="1"/>
    </location>
</feature>
<dbReference type="AlphaFoldDB" id="A0AA38CEG4"/>
<dbReference type="Proteomes" id="UP000824469">
    <property type="component" value="Unassembled WGS sequence"/>
</dbReference>
<organism evidence="1 2">
    <name type="scientific">Taxus chinensis</name>
    <name type="common">Chinese yew</name>
    <name type="synonym">Taxus wallichiana var. chinensis</name>
    <dbReference type="NCBI Taxonomy" id="29808"/>
    <lineage>
        <taxon>Eukaryota</taxon>
        <taxon>Viridiplantae</taxon>
        <taxon>Streptophyta</taxon>
        <taxon>Embryophyta</taxon>
        <taxon>Tracheophyta</taxon>
        <taxon>Spermatophyta</taxon>
        <taxon>Pinopsida</taxon>
        <taxon>Pinidae</taxon>
        <taxon>Conifers II</taxon>
        <taxon>Cupressales</taxon>
        <taxon>Taxaceae</taxon>
        <taxon>Taxus</taxon>
    </lineage>
</organism>
<dbReference type="InterPro" id="IPR021109">
    <property type="entry name" value="Peptidase_aspartic_dom_sf"/>
</dbReference>
<protein>
    <submittedName>
        <fullName evidence="1">Uncharacterized protein</fullName>
    </submittedName>
</protein>
<sequence length="56" mass="6370">LDLPSFSTEFDLYVAPLGSYDVIIGVNWLAEHKAKVDCFEKHISCLDDLQKKTDIQ</sequence>
<gene>
    <name evidence="1" type="ORF">KI387_031463</name>
</gene>
<dbReference type="Pfam" id="PF08284">
    <property type="entry name" value="RVP_2"/>
    <property type="match status" value="1"/>
</dbReference>
<feature type="non-terminal residue" evidence="1">
    <location>
        <position position="56"/>
    </location>
</feature>
<dbReference type="Gene3D" id="2.40.70.10">
    <property type="entry name" value="Acid Proteases"/>
    <property type="match status" value="1"/>
</dbReference>
<evidence type="ECO:0000313" key="1">
    <source>
        <dbReference type="EMBL" id="KAH9299781.1"/>
    </source>
</evidence>
<keyword evidence="2" id="KW-1185">Reference proteome</keyword>
<reference evidence="1 2" key="1">
    <citation type="journal article" date="2021" name="Nat. Plants">
        <title>The Taxus genome provides insights into paclitaxel biosynthesis.</title>
        <authorList>
            <person name="Xiong X."/>
            <person name="Gou J."/>
            <person name="Liao Q."/>
            <person name="Li Y."/>
            <person name="Zhou Q."/>
            <person name="Bi G."/>
            <person name="Li C."/>
            <person name="Du R."/>
            <person name="Wang X."/>
            <person name="Sun T."/>
            <person name="Guo L."/>
            <person name="Liang H."/>
            <person name="Lu P."/>
            <person name="Wu Y."/>
            <person name="Zhang Z."/>
            <person name="Ro D.K."/>
            <person name="Shang Y."/>
            <person name="Huang S."/>
            <person name="Yan J."/>
        </authorList>
    </citation>
    <scope>NUCLEOTIDE SEQUENCE [LARGE SCALE GENOMIC DNA]</scope>
    <source>
        <strain evidence="1">Ta-2019</strain>
    </source>
</reference>
<comment type="caution">
    <text evidence="1">The sequence shown here is derived from an EMBL/GenBank/DDBJ whole genome shotgun (WGS) entry which is preliminary data.</text>
</comment>
<accession>A0AA38CEG4</accession>
<evidence type="ECO:0000313" key="2">
    <source>
        <dbReference type="Proteomes" id="UP000824469"/>
    </source>
</evidence>
<name>A0AA38CEG4_TAXCH</name>
<dbReference type="EMBL" id="JAHRHJ020000010">
    <property type="protein sequence ID" value="KAH9299781.1"/>
    <property type="molecule type" value="Genomic_DNA"/>
</dbReference>